<reference evidence="1 2" key="1">
    <citation type="submission" date="2015-07" db="EMBL/GenBank/DDBJ databases">
        <title>Genome analysis of myxobacterium Chondromyces crocatus Cm c5 reveals a high potential for natural compound synthesis and the genetic basis for the loss of fruiting body formation.</title>
        <authorList>
            <person name="Zaburannyi N."/>
            <person name="Bunk B."/>
            <person name="Maier J."/>
            <person name="Overmann J."/>
            <person name="Mueller R."/>
        </authorList>
    </citation>
    <scope>NUCLEOTIDE SEQUENCE [LARGE SCALE GENOMIC DNA]</scope>
    <source>
        <strain evidence="1 2">Cm c5</strain>
    </source>
</reference>
<name>A0A0K1ES17_CHOCO</name>
<accession>A0A0K1ES17</accession>
<dbReference type="Proteomes" id="UP000067626">
    <property type="component" value="Chromosome"/>
</dbReference>
<dbReference type="STRING" id="52.CMC5_076840"/>
<gene>
    <name evidence="1" type="ORF">CMC5_076840</name>
</gene>
<proteinExistence type="predicted"/>
<evidence type="ECO:0008006" key="3">
    <source>
        <dbReference type="Google" id="ProtNLM"/>
    </source>
</evidence>
<dbReference type="OrthoDB" id="7943792at2"/>
<dbReference type="InterPro" id="IPR039498">
    <property type="entry name" value="NTP_transf_5"/>
</dbReference>
<dbReference type="Pfam" id="PF14907">
    <property type="entry name" value="NTP_transf_5"/>
    <property type="match status" value="1"/>
</dbReference>
<evidence type="ECO:0000313" key="1">
    <source>
        <dbReference type="EMBL" id="AKT43452.1"/>
    </source>
</evidence>
<organism evidence="1 2">
    <name type="scientific">Chondromyces crocatus</name>
    <dbReference type="NCBI Taxonomy" id="52"/>
    <lineage>
        <taxon>Bacteria</taxon>
        <taxon>Pseudomonadati</taxon>
        <taxon>Myxococcota</taxon>
        <taxon>Polyangia</taxon>
        <taxon>Polyangiales</taxon>
        <taxon>Polyangiaceae</taxon>
        <taxon>Chondromyces</taxon>
    </lineage>
</organism>
<keyword evidence="2" id="KW-1185">Reference proteome</keyword>
<evidence type="ECO:0000313" key="2">
    <source>
        <dbReference type="Proteomes" id="UP000067626"/>
    </source>
</evidence>
<dbReference type="AlphaFoldDB" id="A0A0K1ES17"/>
<dbReference type="EMBL" id="CP012159">
    <property type="protein sequence ID" value="AKT43452.1"/>
    <property type="molecule type" value="Genomic_DNA"/>
</dbReference>
<protein>
    <recommendedName>
        <fullName evidence="3">Nucleotidyltransferase family protein</fullName>
    </recommendedName>
</protein>
<dbReference type="KEGG" id="ccro:CMC5_076840"/>
<sequence length="301" mass="32863">MARAGMKGEAPRVQLGARLLVDTRLREAAGVVLQALAEARIAAAPIKGVVTSVALYDDPLERPFGDVDVLVGRHDLAGVRAVAREQGWRLVHDSRQLFAVNVVVPPGLPVDVRASLGPPALCRVSAEEILARAEEVRDPRVVRAPFRMLTGHDHLLVLLLDAVLDKLALGAALRRRELELALRRWVGSPEGFAEHLRAAGFAGIAWVVLRWLEGEGREPMVEAIRMALEPLPPVPRWLAAPTLEAFGRAPYGPMARVGVRMIADVPWRGVAALVLGAVGTVRYHVRHRGRDPWEGVLWKGE</sequence>